<dbReference type="SUPFAM" id="SSF54786">
    <property type="entry name" value="YcfA/nrd intein domain"/>
    <property type="match status" value="1"/>
</dbReference>
<keyword evidence="8" id="KW-1185">Reference proteome</keyword>
<dbReference type="InterPro" id="IPR038570">
    <property type="entry name" value="HicA_sf"/>
</dbReference>
<evidence type="ECO:0000256" key="6">
    <source>
        <dbReference type="ARBA" id="ARBA00023016"/>
    </source>
</evidence>
<evidence type="ECO:0000256" key="3">
    <source>
        <dbReference type="ARBA" id="ARBA00022759"/>
    </source>
</evidence>
<gene>
    <name evidence="7" type="ORF">C7452_1031</name>
</gene>
<evidence type="ECO:0000256" key="2">
    <source>
        <dbReference type="ARBA" id="ARBA00022722"/>
    </source>
</evidence>
<accession>A0A371NGA0</accession>
<reference evidence="7 8" key="1">
    <citation type="submission" date="2018-07" db="EMBL/GenBank/DDBJ databases">
        <title>Genomic Encyclopedia of Type Strains, Phase IV (KMG-IV): sequencing the most valuable type-strain genomes for metagenomic binning, comparative biology and taxonomic classification.</title>
        <authorList>
            <person name="Goeker M."/>
        </authorList>
    </citation>
    <scope>NUCLEOTIDE SEQUENCE [LARGE SCALE GENOMIC DNA]</scope>
    <source>
        <strain evidence="7 8">DSM 7466</strain>
    </source>
</reference>
<evidence type="ECO:0000313" key="8">
    <source>
        <dbReference type="Proteomes" id="UP000256864"/>
    </source>
</evidence>
<dbReference type="GO" id="GO:0003729">
    <property type="term" value="F:mRNA binding"/>
    <property type="evidence" value="ECO:0007669"/>
    <property type="project" value="InterPro"/>
</dbReference>
<name>A0A371NGA0_9EURY</name>
<dbReference type="Proteomes" id="UP000256864">
    <property type="component" value="Unassembled WGS sequence"/>
</dbReference>
<dbReference type="InterPro" id="IPR012933">
    <property type="entry name" value="HicA_mRNA_interferase"/>
</dbReference>
<dbReference type="EMBL" id="QREL01000001">
    <property type="protein sequence ID" value="REE28998.1"/>
    <property type="molecule type" value="Genomic_DNA"/>
</dbReference>
<dbReference type="AlphaFoldDB" id="A0A371NGA0"/>
<keyword evidence="4" id="KW-0378">Hydrolase</keyword>
<evidence type="ECO:0000256" key="1">
    <source>
        <dbReference type="ARBA" id="ARBA00022649"/>
    </source>
</evidence>
<dbReference type="Pfam" id="PF07927">
    <property type="entry name" value="HicA_toxin"/>
    <property type="match status" value="1"/>
</dbReference>
<sequence length="76" mass="8487">MTGRIPPLSGVEVCKALQRDGFKNAGGKGSHRKLKKVDNEVRVVIVPLHDEIAPKTLNSILKQAKITRERFLELLK</sequence>
<keyword evidence="2" id="KW-0540">Nuclease</keyword>
<proteinExistence type="predicted"/>
<keyword evidence="3" id="KW-0255">Endonuclease</keyword>
<evidence type="ECO:0000313" key="7">
    <source>
        <dbReference type="EMBL" id="REE28998.1"/>
    </source>
</evidence>
<dbReference type="Gene3D" id="3.30.920.30">
    <property type="entry name" value="Hypothetical protein"/>
    <property type="match status" value="1"/>
</dbReference>
<evidence type="ECO:0000256" key="4">
    <source>
        <dbReference type="ARBA" id="ARBA00022801"/>
    </source>
</evidence>
<keyword evidence="6" id="KW-0346">Stress response</keyword>
<dbReference type="GO" id="GO:0004519">
    <property type="term" value="F:endonuclease activity"/>
    <property type="evidence" value="ECO:0007669"/>
    <property type="project" value="UniProtKB-KW"/>
</dbReference>
<organism evidence="7 8">
    <name type="scientific">Methanothermobacter defluvii</name>
    <dbReference type="NCBI Taxonomy" id="49339"/>
    <lineage>
        <taxon>Archaea</taxon>
        <taxon>Methanobacteriati</taxon>
        <taxon>Methanobacteriota</taxon>
        <taxon>Methanomada group</taxon>
        <taxon>Methanobacteria</taxon>
        <taxon>Methanobacteriales</taxon>
        <taxon>Methanobacteriaceae</taxon>
        <taxon>Methanothermobacter</taxon>
    </lineage>
</organism>
<keyword evidence="5" id="KW-0694">RNA-binding</keyword>
<keyword evidence="1" id="KW-1277">Toxin-antitoxin system</keyword>
<protein>
    <submittedName>
        <fullName evidence="7">Putative RNA binding protein YcfA (HicA-like mRNA interferase family)</fullName>
    </submittedName>
</protein>
<comment type="caution">
    <text evidence="7">The sequence shown here is derived from an EMBL/GenBank/DDBJ whole genome shotgun (WGS) entry which is preliminary data.</text>
</comment>
<evidence type="ECO:0000256" key="5">
    <source>
        <dbReference type="ARBA" id="ARBA00022884"/>
    </source>
</evidence>
<dbReference type="GO" id="GO:0016787">
    <property type="term" value="F:hydrolase activity"/>
    <property type="evidence" value="ECO:0007669"/>
    <property type="project" value="UniProtKB-KW"/>
</dbReference>